<dbReference type="RefSeq" id="XP_066910159.1">
    <property type="nucleotide sequence ID" value="XM_067054058.1"/>
</dbReference>
<reference evidence="1" key="1">
    <citation type="submission" date="2021-01" db="UniProtKB">
        <authorList>
            <consortium name="EnsemblMetazoa"/>
        </authorList>
    </citation>
    <scope>IDENTIFICATION</scope>
</reference>
<protein>
    <submittedName>
        <fullName evidence="1">Uncharacterized protein</fullName>
    </submittedName>
</protein>
<evidence type="ECO:0000313" key="1">
    <source>
        <dbReference type="EnsemblMetazoa" id="CLYHEMP003632.1"/>
    </source>
</evidence>
<keyword evidence="2" id="KW-1185">Reference proteome</keyword>
<sequence length="200" mass="22806">MFNFLKKLALVVVFHHLPGIYLFLNEMPENNHGVEPLVVIEQEESIEFNKLKTTIPTLSGEWIVNIRFKMFGNEVSSTGYCNILHMTHDSNVATYGDRSPCIYYRIDGNLFSITSAVNGVITHSKYVDPVQFNTEYNVEIHQRYKSGGVYKYSILLNGEEIHSTDNTQAEQFHDVKVYTGSPWSKACNGTISQLKITNFL</sequence>
<evidence type="ECO:0000313" key="2">
    <source>
        <dbReference type="Proteomes" id="UP000594262"/>
    </source>
</evidence>
<name>A0A7M5TYP2_9CNID</name>
<organism evidence="1 2">
    <name type="scientific">Clytia hemisphaerica</name>
    <dbReference type="NCBI Taxonomy" id="252671"/>
    <lineage>
        <taxon>Eukaryota</taxon>
        <taxon>Metazoa</taxon>
        <taxon>Cnidaria</taxon>
        <taxon>Hydrozoa</taxon>
        <taxon>Hydroidolina</taxon>
        <taxon>Leptothecata</taxon>
        <taxon>Obeliida</taxon>
        <taxon>Clytiidae</taxon>
        <taxon>Clytia</taxon>
    </lineage>
</organism>
<proteinExistence type="predicted"/>
<dbReference type="Proteomes" id="UP000594262">
    <property type="component" value="Unplaced"/>
</dbReference>
<dbReference type="EnsemblMetazoa" id="CLYHEMT003632.1">
    <property type="protein sequence ID" value="CLYHEMP003632.1"/>
    <property type="gene ID" value="CLYHEMG003632"/>
</dbReference>
<accession>A0A7M5TYP2</accession>
<dbReference type="GeneID" id="136797485"/>
<dbReference type="AlphaFoldDB" id="A0A7M5TYP2"/>